<dbReference type="EMBL" id="HBIC01020105">
    <property type="protein sequence ID" value="CAE0281141.1"/>
    <property type="molecule type" value="Transcribed_RNA"/>
</dbReference>
<keyword evidence="1" id="KW-0479">Metal-binding</keyword>
<dbReference type="InterPro" id="IPR005123">
    <property type="entry name" value="Oxoglu/Fe-dep_dioxygenase_dom"/>
</dbReference>
<feature type="domain" description="Fe2OG dioxygenase" evidence="2">
    <location>
        <begin position="144"/>
        <end position="262"/>
    </location>
</feature>
<sequence length="469" mass="52709">MSVSQCACCPVDVDPPKGYTMETVPTLVNEDQVWSDEKHLSLTFPTSIQTLEKDLNNDPEVVKFLATDYGCCSRFRVMSNEGSRVLDHVIDSLEKYSKSCPRIPKLIRGATFRSEFLNGMGHSSAVLRHVSLLAGCELIYHPMKIHQLHVNMKPNDSSTSTNNPVKKNVDRWHCDSTPFVLIVFCTDPDEYTGGTLQFFNGPKEEGLRILTAGNGLPADRVKNVGRQDKGFGVFMQGWRVFHQVTPVLTGDARTTMVFSFYPRNVLALEACAHLSQTYAPVDPLYIIMPDWVRFRAWKAARRLEMLREKWDDFTLASKNFTDNDLITLIDTTHAKLWRIVKSLPYTDQRQLFTSCLRESIEDLKTFLLATYPDKISCAHLLSAKEPALDTENIDPATSGLTLSVTSVADLEDTEVGVFGKKQPLLFGLDAEFLCSPLGVSNLMGVVEDIENCVDDVITLQEEESKLVYF</sequence>
<accession>A0A7S3H020</accession>
<evidence type="ECO:0000313" key="3">
    <source>
        <dbReference type="EMBL" id="CAE0281141.1"/>
    </source>
</evidence>
<dbReference type="PROSITE" id="PS51471">
    <property type="entry name" value="FE2OG_OXY"/>
    <property type="match status" value="1"/>
</dbReference>
<proteinExistence type="inferred from homology"/>
<dbReference type="AlphaFoldDB" id="A0A7S3H020"/>
<comment type="similarity">
    <text evidence="1">Belongs to the iron/ascorbate-dependent oxidoreductase family.</text>
</comment>
<keyword evidence="1" id="KW-0408">Iron</keyword>
<gene>
    <name evidence="3" type="ORF">SELO1098_LOCUS9975</name>
</gene>
<dbReference type="PANTHER" id="PTHR41677:SF1">
    <property type="entry name" value="FE2OG DIOXYGENASE DOMAIN-CONTAINING PROTEIN"/>
    <property type="match status" value="1"/>
</dbReference>
<keyword evidence="1" id="KW-0560">Oxidoreductase</keyword>
<organism evidence="3">
    <name type="scientific">Spumella elongata</name>
    <dbReference type="NCBI Taxonomy" id="89044"/>
    <lineage>
        <taxon>Eukaryota</taxon>
        <taxon>Sar</taxon>
        <taxon>Stramenopiles</taxon>
        <taxon>Ochrophyta</taxon>
        <taxon>Chrysophyceae</taxon>
        <taxon>Chromulinales</taxon>
        <taxon>Chromulinaceae</taxon>
        <taxon>Spumella</taxon>
    </lineage>
</organism>
<protein>
    <recommendedName>
        <fullName evidence="2">Fe2OG dioxygenase domain-containing protein</fullName>
    </recommendedName>
</protein>
<dbReference type="GO" id="GO:0016491">
    <property type="term" value="F:oxidoreductase activity"/>
    <property type="evidence" value="ECO:0007669"/>
    <property type="project" value="UniProtKB-KW"/>
</dbReference>
<reference evidence="3" key="1">
    <citation type="submission" date="2021-01" db="EMBL/GenBank/DDBJ databases">
        <authorList>
            <person name="Corre E."/>
            <person name="Pelletier E."/>
            <person name="Niang G."/>
            <person name="Scheremetjew M."/>
            <person name="Finn R."/>
            <person name="Kale V."/>
            <person name="Holt S."/>
            <person name="Cochrane G."/>
            <person name="Meng A."/>
            <person name="Brown T."/>
            <person name="Cohen L."/>
        </authorList>
    </citation>
    <scope>NUCLEOTIDE SEQUENCE</scope>
    <source>
        <strain evidence="3">CCAP 955/1</strain>
    </source>
</reference>
<evidence type="ECO:0000259" key="2">
    <source>
        <dbReference type="PROSITE" id="PS51471"/>
    </source>
</evidence>
<evidence type="ECO:0000256" key="1">
    <source>
        <dbReference type="RuleBase" id="RU003682"/>
    </source>
</evidence>
<dbReference type="GO" id="GO:0046872">
    <property type="term" value="F:metal ion binding"/>
    <property type="evidence" value="ECO:0007669"/>
    <property type="project" value="UniProtKB-KW"/>
</dbReference>
<dbReference type="PANTHER" id="PTHR41677">
    <property type="entry name" value="YALI0B19030P"/>
    <property type="match status" value="1"/>
</dbReference>
<name>A0A7S3H020_9STRA</name>